<dbReference type="Proteomes" id="UP000813463">
    <property type="component" value="Chromosome 5"/>
</dbReference>
<protein>
    <recommendedName>
        <fullName evidence="2">Non-specific lipid-transfer protein</fullName>
    </recommendedName>
</protein>
<dbReference type="SMART" id="SM00499">
    <property type="entry name" value="AAI"/>
    <property type="match status" value="1"/>
</dbReference>
<evidence type="ECO:0000256" key="2">
    <source>
        <dbReference type="RuleBase" id="RU000628"/>
    </source>
</evidence>
<evidence type="ECO:0000256" key="3">
    <source>
        <dbReference type="SAM" id="SignalP"/>
    </source>
</evidence>
<dbReference type="Pfam" id="PF00234">
    <property type="entry name" value="Tryp_alpha_amyl"/>
    <property type="match status" value="1"/>
</dbReference>
<keyword evidence="2" id="KW-0446">Lipid-binding</keyword>
<dbReference type="GO" id="GO:0008289">
    <property type="term" value="F:lipid binding"/>
    <property type="evidence" value="ECO:0007669"/>
    <property type="project" value="UniProtKB-KW"/>
</dbReference>
<sequence length="126" mass="13630">MDRSSLSMVTKTACLILISMMMMIMAADAAVARRMMPCPQVITTLMPCLNYLKKGGAIPVTCCDGVKKLANSAKTQPDRQAACVCLKPAAKSYGINYDLANKLPASCGIDYQINLSPDIDCTRVKY</sequence>
<organism evidence="5 6">
    <name type="scientific">Spinacia oleracea</name>
    <name type="common">Spinach</name>
    <dbReference type="NCBI Taxonomy" id="3562"/>
    <lineage>
        <taxon>Eukaryota</taxon>
        <taxon>Viridiplantae</taxon>
        <taxon>Streptophyta</taxon>
        <taxon>Embryophyta</taxon>
        <taxon>Tracheophyta</taxon>
        <taxon>Spermatophyta</taxon>
        <taxon>Magnoliopsida</taxon>
        <taxon>eudicotyledons</taxon>
        <taxon>Gunneridae</taxon>
        <taxon>Pentapetalae</taxon>
        <taxon>Caryophyllales</taxon>
        <taxon>Chenopodiaceae</taxon>
        <taxon>Chenopodioideae</taxon>
        <taxon>Anserineae</taxon>
        <taxon>Spinacia</taxon>
    </lineage>
</organism>
<feature type="domain" description="Bifunctional inhibitor/plant lipid transfer protein/seed storage helical" evidence="4">
    <location>
        <begin position="38"/>
        <end position="121"/>
    </location>
</feature>
<dbReference type="PRINTS" id="PR00382">
    <property type="entry name" value="LIPIDTRNSFER"/>
</dbReference>
<evidence type="ECO:0000259" key="4">
    <source>
        <dbReference type="SMART" id="SM00499"/>
    </source>
</evidence>
<feature type="signal peptide" evidence="3">
    <location>
        <begin position="1"/>
        <end position="29"/>
    </location>
</feature>
<dbReference type="Gene3D" id="1.10.110.10">
    <property type="entry name" value="Plant lipid-transfer and hydrophobic proteins"/>
    <property type="match status" value="1"/>
</dbReference>
<dbReference type="InterPro" id="IPR036312">
    <property type="entry name" value="Bifun_inhib/LTP/seed_sf"/>
</dbReference>
<keyword evidence="2" id="KW-0813">Transport</keyword>
<dbReference type="PANTHER" id="PTHR33076">
    <property type="entry name" value="NON-SPECIFIC LIPID-TRANSFER PROTEIN 2-RELATED"/>
    <property type="match status" value="1"/>
</dbReference>
<feature type="chain" id="PRO_5040257412" description="Non-specific lipid-transfer protein" evidence="3">
    <location>
        <begin position="30"/>
        <end position="126"/>
    </location>
</feature>
<dbReference type="SUPFAM" id="SSF47699">
    <property type="entry name" value="Bifunctional inhibitor/lipid-transfer protein/seed storage 2S albumin"/>
    <property type="match status" value="1"/>
</dbReference>
<dbReference type="RefSeq" id="XP_021840223.1">
    <property type="nucleotide sequence ID" value="XM_021984531.2"/>
</dbReference>
<dbReference type="InterPro" id="IPR000528">
    <property type="entry name" value="Plant_nsLTP"/>
</dbReference>
<dbReference type="CDD" id="cd01960">
    <property type="entry name" value="nsLTP1"/>
    <property type="match status" value="1"/>
</dbReference>
<dbReference type="KEGG" id="soe:110780100"/>
<dbReference type="OrthoDB" id="1890443at2759"/>
<reference evidence="5" key="1">
    <citation type="journal article" date="2021" name="Nat. Commun.">
        <title>Genomic analyses provide insights into spinach domestication and the genetic basis of agronomic traits.</title>
        <authorList>
            <person name="Cai X."/>
            <person name="Sun X."/>
            <person name="Xu C."/>
            <person name="Sun H."/>
            <person name="Wang X."/>
            <person name="Ge C."/>
            <person name="Zhang Z."/>
            <person name="Wang Q."/>
            <person name="Fei Z."/>
            <person name="Jiao C."/>
            <person name="Wang Q."/>
        </authorList>
    </citation>
    <scope>NUCLEOTIDE SEQUENCE [LARGE SCALE GENOMIC DNA]</scope>
    <source>
        <strain evidence="5">cv. Varoflay</strain>
    </source>
</reference>
<dbReference type="GeneID" id="110780100"/>
<gene>
    <name evidence="6" type="primary">LOC110780100</name>
</gene>
<dbReference type="AlphaFoldDB" id="A0A9R0I068"/>
<comment type="similarity">
    <text evidence="1 2">Belongs to the plant LTP family.</text>
</comment>
<evidence type="ECO:0000313" key="5">
    <source>
        <dbReference type="Proteomes" id="UP000813463"/>
    </source>
</evidence>
<proteinExistence type="inferred from homology"/>
<comment type="function">
    <text evidence="2">Plant non-specific lipid-transfer proteins transfer phospholipids as well as galactolipids across membranes. May play a role in wax or cutin deposition in the cell walls of expanding epidermal cells and certain secretory tissues.</text>
</comment>
<evidence type="ECO:0000313" key="6">
    <source>
        <dbReference type="RefSeq" id="XP_021840223.1"/>
    </source>
</evidence>
<evidence type="ECO:0000256" key="1">
    <source>
        <dbReference type="ARBA" id="ARBA00009748"/>
    </source>
</evidence>
<dbReference type="InterPro" id="IPR016140">
    <property type="entry name" value="Bifunc_inhib/LTP/seed_store"/>
</dbReference>
<accession>A0A9R0I068</accession>
<keyword evidence="3" id="KW-0732">Signal</keyword>
<name>A0A9R0I068_SPIOL</name>
<reference evidence="6" key="2">
    <citation type="submission" date="2025-08" db="UniProtKB">
        <authorList>
            <consortium name="RefSeq"/>
        </authorList>
    </citation>
    <scope>IDENTIFICATION</scope>
    <source>
        <tissue evidence="6">Leaf</tissue>
    </source>
</reference>
<dbReference type="GO" id="GO:0006869">
    <property type="term" value="P:lipid transport"/>
    <property type="evidence" value="ECO:0007669"/>
    <property type="project" value="InterPro"/>
</dbReference>
<keyword evidence="5" id="KW-1185">Reference proteome</keyword>